<feature type="non-terminal residue" evidence="4">
    <location>
        <position position="1"/>
    </location>
</feature>
<keyword evidence="2" id="KW-0597">Phosphoprotein</keyword>
<dbReference type="InterPro" id="IPR045851">
    <property type="entry name" value="AMP-bd_C_sf"/>
</dbReference>
<dbReference type="InterPro" id="IPR029058">
    <property type="entry name" value="AB_hydrolase_fold"/>
</dbReference>
<reference evidence="4" key="1">
    <citation type="submission" date="2023-06" db="EMBL/GenBank/DDBJ databases">
        <title>Phylogenetic Diversity of Rhizobium strains.</title>
        <authorList>
            <person name="Moura F.T."/>
            <person name="Helene L.C.F."/>
            <person name="Hungria M."/>
        </authorList>
    </citation>
    <scope>NUCLEOTIDE SEQUENCE</scope>
    <source>
        <strain evidence="4">CCGE524</strain>
    </source>
</reference>
<comment type="caution">
    <text evidence="4">The sequence shown here is derived from an EMBL/GenBank/DDBJ whole genome shotgun (WGS) entry which is preliminary data.</text>
</comment>
<dbReference type="PROSITE" id="PS00012">
    <property type="entry name" value="PHOSPHOPANTETHEINE"/>
    <property type="match status" value="1"/>
</dbReference>
<dbReference type="InterPro" id="IPR001031">
    <property type="entry name" value="Thioesterase"/>
</dbReference>
<dbReference type="Pfam" id="PF00550">
    <property type="entry name" value="PP-binding"/>
    <property type="match status" value="1"/>
</dbReference>
<accession>A0ABT7KR37</accession>
<organism evidence="4 5">
    <name type="scientific">Rhizobium calliandrae</name>
    <dbReference type="NCBI Taxonomy" id="1312182"/>
    <lineage>
        <taxon>Bacteria</taxon>
        <taxon>Pseudomonadati</taxon>
        <taxon>Pseudomonadota</taxon>
        <taxon>Alphaproteobacteria</taxon>
        <taxon>Hyphomicrobiales</taxon>
        <taxon>Rhizobiaceae</taxon>
        <taxon>Rhizobium/Agrobacterium group</taxon>
        <taxon>Rhizobium</taxon>
    </lineage>
</organism>
<gene>
    <name evidence="4" type="ORF">PY650_33485</name>
</gene>
<dbReference type="RefSeq" id="WP_285884278.1">
    <property type="nucleotide sequence ID" value="NZ_JARFYN010000081.1"/>
</dbReference>
<dbReference type="Pfam" id="PF00975">
    <property type="entry name" value="Thioesterase"/>
    <property type="match status" value="1"/>
</dbReference>
<dbReference type="InterPro" id="IPR009081">
    <property type="entry name" value="PP-bd_ACP"/>
</dbReference>
<dbReference type="SUPFAM" id="SSF53474">
    <property type="entry name" value="alpha/beta-Hydrolases"/>
    <property type="match status" value="1"/>
</dbReference>
<dbReference type="Gene3D" id="1.10.1200.10">
    <property type="entry name" value="ACP-like"/>
    <property type="match status" value="1"/>
</dbReference>
<keyword evidence="1" id="KW-0596">Phosphopantetheine</keyword>
<feature type="domain" description="Carrier" evidence="3">
    <location>
        <begin position="117"/>
        <end position="191"/>
    </location>
</feature>
<sequence>EQVKIRGFRIEPGEIAARLCENALVREAVVVAQEDRTGDKHLVAYVVCAPEAESDDEDGSALAASLRAHLGSLLPDYMVPSAFMKLAALPLTANGKLDRKALPVPDDAAYARRAYEAPQGEVETTLAAIWQELLGLERVGRHDNFFELGGHSLMAVQLLSRAFDLGLKLNAANLFQAPVLKELASKVQLDHLRHIPGVLPVRTTGSRSPLFFVPTGYGDYSYVLPLVKDMEIDCPVYALPWPSFNQNDPPTLEGIAAQVAPVIKKIQPQGPYRLAGYSSGAILAYAIAQHLLSVDDAVQFMALIDASLPATPPSISDAQIALEMIFEPLETLDDERFYFLERVAKDCSITELLQKAEEIGAIAEDHGLYDTASMYAQFHQALQSYNVPALPVEVHQFYASEPSMGRRVRVGDSMAAEETSPMRGWDRVLDVAAIHAVPVPGDHVTLMSDRKNRRVLAFLLSMALAADVNEP</sequence>
<evidence type="ECO:0000259" key="3">
    <source>
        <dbReference type="PROSITE" id="PS50075"/>
    </source>
</evidence>
<dbReference type="InterPro" id="IPR025110">
    <property type="entry name" value="AMP-bd_C"/>
</dbReference>
<evidence type="ECO:0000256" key="1">
    <source>
        <dbReference type="ARBA" id="ARBA00022450"/>
    </source>
</evidence>
<dbReference type="SUPFAM" id="SSF47336">
    <property type="entry name" value="ACP-like"/>
    <property type="match status" value="1"/>
</dbReference>
<dbReference type="PANTHER" id="PTHR45527:SF1">
    <property type="entry name" value="FATTY ACID SYNTHASE"/>
    <property type="match status" value="1"/>
</dbReference>
<dbReference type="Pfam" id="PF13193">
    <property type="entry name" value="AMP-binding_C"/>
    <property type="match status" value="1"/>
</dbReference>
<proteinExistence type="predicted"/>
<evidence type="ECO:0000313" key="5">
    <source>
        <dbReference type="Proteomes" id="UP001172630"/>
    </source>
</evidence>
<dbReference type="PROSITE" id="PS50075">
    <property type="entry name" value="CARRIER"/>
    <property type="match status" value="1"/>
</dbReference>
<protein>
    <submittedName>
        <fullName evidence="4">Thioesterase domain-containing protein</fullName>
    </submittedName>
</protein>
<evidence type="ECO:0000313" key="4">
    <source>
        <dbReference type="EMBL" id="MDL2410418.1"/>
    </source>
</evidence>
<keyword evidence="5" id="KW-1185">Reference proteome</keyword>
<name>A0ABT7KR37_9HYPH</name>
<evidence type="ECO:0000256" key="2">
    <source>
        <dbReference type="ARBA" id="ARBA00022553"/>
    </source>
</evidence>
<dbReference type="PANTHER" id="PTHR45527">
    <property type="entry name" value="NONRIBOSOMAL PEPTIDE SYNTHETASE"/>
    <property type="match status" value="1"/>
</dbReference>
<dbReference type="EMBL" id="JARFYN010000081">
    <property type="protein sequence ID" value="MDL2410418.1"/>
    <property type="molecule type" value="Genomic_DNA"/>
</dbReference>
<dbReference type="Gene3D" id="3.40.50.1820">
    <property type="entry name" value="alpha/beta hydrolase"/>
    <property type="match status" value="1"/>
</dbReference>
<dbReference type="InterPro" id="IPR006162">
    <property type="entry name" value="Ppantetheine_attach_site"/>
</dbReference>
<dbReference type="SUPFAM" id="SSF56801">
    <property type="entry name" value="Acetyl-CoA synthetase-like"/>
    <property type="match status" value="1"/>
</dbReference>
<dbReference type="SMART" id="SM00824">
    <property type="entry name" value="PKS_TE"/>
    <property type="match status" value="1"/>
</dbReference>
<dbReference type="InterPro" id="IPR036736">
    <property type="entry name" value="ACP-like_sf"/>
</dbReference>
<dbReference type="Gene3D" id="3.30.300.30">
    <property type="match status" value="1"/>
</dbReference>
<dbReference type="Proteomes" id="UP001172630">
    <property type="component" value="Unassembled WGS sequence"/>
</dbReference>
<dbReference type="InterPro" id="IPR020802">
    <property type="entry name" value="TesA-like"/>
</dbReference>